<comment type="domain">
    <text evidence="13">Has 2 endonuclease domains. The discontinuous RuvC-like domain cleaves the target DNA noncomplementary to crRNA while the HNH nuclease domain cleaves the target DNA complementary to crRNA.</text>
</comment>
<evidence type="ECO:0000313" key="15">
    <source>
        <dbReference type="EMBL" id="SHN52975.1"/>
    </source>
</evidence>
<accession>A0A1M7S3P9</accession>
<dbReference type="Pfam" id="PF16592">
    <property type="entry name" value="Cas9_REC"/>
    <property type="match status" value="1"/>
</dbReference>
<dbReference type="GO" id="GO:0051607">
    <property type="term" value="P:defense response to virus"/>
    <property type="evidence" value="ECO:0007669"/>
    <property type="project" value="UniProtKB-UniRule"/>
</dbReference>
<reference evidence="15 16" key="1">
    <citation type="submission" date="2016-12" db="EMBL/GenBank/DDBJ databases">
        <authorList>
            <person name="Song W.-J."/>
            <person name="Kurnit D.M."/>
        </authorList>
    </citation>
    <scope>NUCLEOTIDE SEQUENCE [LARGE SCALE GENOMIC DNA]</scope>
    <source>
        <strain evidence="15 16">DSM 14810</strain>
    </source>
</reference>
<evidence type="ECO:0000256" key="3">
    <source>
        <dbReference type="ARBA" id="ARBA00022722"/>
    </source>
</evidence>
<evidence type="ECO:0000256" key="1">
    <source>
        <dbReference type="ARBA" id="ARBA00001946"/>
    </source>
</evidence>
<comment type="similarity">
    <text evidence="2">Belongs to the CRISPR-associated protein Cas9 family. Subtype II-A subfamily.</text>
</comment>
<evidence type="ECO:0000256" key="13">
    <source>
        <dbReference type="HAMAP-Rule" id="MF_01480"/>
    </source>
</evidence>
<feature type="binding site" evidence="13">
    <location>
        <position position="793"/>
    </location>
    <ligand>
        <name>Mg(2+)</name>
        <dbReference type="ChEBI" id="CHEBI:18420"/>
        <label>1</label>
    </ligand>
</feature>
<feature type="binding site" evidence="13">
    <location>
        <position position="13"/>
    </location>
    <ligand>
        <name>Mg(2+)</name>
        <dbReference type="ChEBI" id="CHEBI:18420"/>
        <label>1</label>
    </ligand>
</feature>
<dbReference type="GO" id="GO:0004519">
    <property type="term" value="F:endonuclease activity"/>
    <property type="evidence" value="ECO:0007669"/>
    <property type="project" value="UniProtKB-UniRule"/>
</dbReference>
<dbReference type="InterPro" id="IPR028629">
    <property type="entry name" value="Cas9"/>
</dbReference>
<feature type="active site" description="Proton acceptor for HNH nuclease domain" evidence="13">
    <location>
        <position position="872"/>
    </location>
</feature>
<dbReference type="HAMAP" id="MF_01480">
    <property type="entry name" value="Cas9"/>
    <property type="match status" value="1"/>
</dbReference>
<evidence type="ECO:0000256" key="7">
    <source>
        <dbReference type="ARBA" id="ARBA00022842"/>
    </source>
</evidence>
<evidence type="ECO:0000256" key="6">
    <source>
        <dbReference type="ARBA" id="ARBA00022801"/>
    </source>
</evidence>
<evidence type="ECO:0000256" key="8">
    <source>
        <dbReference type="ARBA" id="ARBA00022884"/>
    </source>
</evidence>
<keyword evidence="7 13" id="KW-0460">Magnesium</keyword>
<feature type="binding site" evidence="13">
    <location>
        <position position="797"/>
    </location>
    <ligand>
        <name>Mg(2+)</name>
        <dbReference type="ChEBI" id="CHEBI:18420"/>
        <label>2</label>
    </ligand>
</feature>
<comment type="cofactor">
    <cofactor evidence="1 13">
        <name>Mg(2+)</name>
        <dbReference type="ChEBI" id="CHEBI:18420"/>
    </cofactor>
</comment>
<evidence type="ECO:0000256" key="10">
    <source>
        <dbReference type="ARBA" id="ARBA00023125"/>
    </source>
</evidence>
<organism evidence="15 16">
    <name type="scientific">Butyrivibrio hungatei DSM 14810</name>
    <dbReference type="NCBI Taxonomy" id="1121132"/>
    <lineage>
        <taxon>Bacteria</taxon>
        <taxon>Bacillati</taxon>
        <taxon>Bacillota</taxon>
        <taxon>Clostridia</taxon>
        <taxon>Lachnospirales</taxon>
        <taxon>Lachnospiraceae</taxon>
        <taxon>Butyrivibrio</taxon>
    </lineage>
</organism>
<keyword evidence="4 13" id="KW-0479">Metal-binding</keyword>
<dbReference type="GO" id="GO:0003723">
    <property type="term" value="F:RNA binding"/>
    <property type="evidence" value="ECO:0007669"/>
    <property type="project" value="UniProtKB-UniRule"/>
</dbReference>
<feature type="active site" description="For RuvC-like nuclease domain" evidence="13">
    <location>
        <position position="13"/>
    </location>
</feature>
<keyword evidence="5 13" id="KW-0255">Endonuclease</keyword>
<protein>
    <recommendedName>
        <fullName evidence="13">CRISPR-associated endonuclease Cas9</fullName>
        <ecNumber evidence="13">3.1.-.-</ecNumber>
    </recommendedName>
</protein>
<dbReference type="NCBIfam" id="TIGR01865">
    <property type="entry name" value="cas_Csn1"/>
    <property type="match status" value="1"/>
</dbReference>
<name>A0A1M7S3P9_9FIRM</name>
<dbReference type="GO" id="GO:0043571">
    <property type="term" value="P:maintenance of CRISPR repeat elements"/>
    <property type="evidence" value="ECO:0007669"/>
    <property type="project" value="UniProtKB-UniRule"/>
</dbReference>
<evidence type="ECO:0000256" key="2">
    <source>
        <dbReference type="ARBA" id="ARBA00005244"/>
    </source>
</evidence>
<feature type="binding site" evidence="13">
    <location>
        <position position="13"/>
    </location>
    <ligand>
        <name>Mg(2+)</name>
        <dbReference type="ChEBI" id="CHEBI:18420"/>
        <label>2</label>
    </ligand>
</feature>
<evidence type="ECO:0000259" key="14">
    <source>
        <dbReference type="PROSITE" id="PS51749"/>
    </source>
</evidence>
<proteinExistence type="inferred from homology"/>
<dbReference type="GO" id="GO:0016787">
    <property type="term" value="F:hydrolase activity"/>
    <property type="evidence" value="ECO:0007669"/>
    <property type="project" value="UniProtKB-KW"/>
</dbReference>
<evidence type="ECO:0000256" key="4">
    <source>
        <dbReference type="ARBA" id="ARBA00022723"/>
    </source>
</evidence>
<dbReference type="Pfam" id="PF13395">
    <property type="entry name" value="HNH_4"/>
    <property type="match status" value="1"/>
</dbReference>
<keyword evidence="8 13" id="KW-0694">RNA-binding</keyword>
<dbReference type="EMBL" id="FRDH01000004">
    <property type="protein sequence ID" value="SHN52975.1"/>
    <property type="molecule type" value="Genomic_DNA"/>
</dbReference>
<dbReference type="InterPro" id="IPR032237">
    <property type="entry name" value="Cas9_PI"/>
</dbReference>
<keyword evidence="9 13" id="KW-0051">Antiviral defense</keyword>
<keyword evidence="3 13" id="KW-0540">Nuclease</keyword>
<dbReference type="GO" id="GO:0046872">
    <property type="term" value="F:metal ion binding"/>
    <property type="evidence" value="ECO:0007669"/>
    <property type="project" value="UniProtKB-UniRule"/>
</dbReference>
<sequence>MGNNAGKYYVGLDMGTESVGWAVTDENYALLRAKGKDMWGARLFPSAQTAADRRSYRVSRRRRQREVARINYLKMCFADAIQKIDSGFMLRLDESKYFYEDRSEENKQSFSVFNDKEFTDREYFKKYPTIYHLRSELLKKDPIVPHDVRLVYLALLNMFKHRGNFLNNSLSIDSKGANISEAYKTLVDVASYFDIAFPNEVSTEELQNILSSQNLSKREKLEKLSNLFEFSKKTNPEAYEILQLCCGMKGKLRNIFGELIEEDNKNFSLSFSDSNYEEEATEAIELVGDDYFEIVAAAKEIYDIGLLANIMKGETYISDARVADYDAHHKDLIILKQVFKEYDIQSYDDFFRKMEEGNYSAYIGSVNSKYEKTRRNGNKGRSQEDVYKTIKNIIKKFPAEADKDQRVAYILDRIEKGIFMPKQLTGSNGVIPNQVHAREMKQILDNASTYLPFLCEKDESGFTTSERILKMFMFNIPYYVGPLGQEYLDQPGYNVWAKRIANGPIYPWNINEKIDVNEAAEKFIVRMLRNCTYLHDQKALPKQSLLYEKFTVLNELNNLRVYGNKISVEEKQDIFNDLFMRGKKVTRKTLCKYLVGKGIISKDDSEDEIISGIDGDFKNYLSSMNKFEPIFGRENIYGSNREMIEKIIFWGTVFGDDRKVLEEKITEAYGDSLDANVIKRISGFKFSGWGNLSREFLEMPGKSGSSEADKSIIILLWETNNNLMELLSSSYSFKEALESKNLKKQKELLEWNEDDLSELYLSPSVKRMVWQTIKILKEIYQVTHKEPEKIFVEMPREDSEKGKRTESRKKKLESLYKGQKEFLDAIGKYDEHDFRQKKLYLYYLQNGKSMYTGNEIDLENLLSNNSRYDIDHIYPRHYIKDDSLDNNLVLVEKEINNDIKGGDYPLDSSIQARMAPMWKGLLRKGFISKEKYDRLLRTTEFTEQEQADFIARQLVETRQGTKAITQILKEVFPSTKVVFSKANVVSSFRQKYDIPKVRCMNSCHHAHDAYLNIVVGNTYYVKFTANPLNFIKEAGKKWKDPSYHYHMDKIFNYRVERNGEVAWVPQVGDDSGTIKKVRATMSKASVLLTAKAYMVHGGISNKATIYSAKEAQSNPNAYYPTKTSDSRLKDVSKYGGITSIANTAYALVQYSVKENKKIRQLVGVPIYLGDCNKDSALLAEYLHEKVKEDNSKTEIKDFSIRLYPIRFNSTISVDGFTYLVGGATGNYIYLKDFVPLYLSKWATAYLKKVDKACNISDFDEIAEGSKVITSENNKKLYLELTDKLGNTIYKNKKSSIFTVVNEGISIFDKLSIEQQCNVIMQIVLWVNSAVQSANLIDLKEVGGVAHAGVLRIKNAISDYEKVFLVERSTLGLYERKVDLLKV</sequence>
<keyword evidence="11" id="KW-0464">Manganese</keyword>
<evidence type="ECO:0000256" key="5">
    <source>
        <dbReference type="ARBA" id="ARBA00022759"/>
    </source>
</evidence>
<dbReference type="RefSeq" id="WP_072701373.1">
    <property type="nucleotide sequence ID" value="NZ_FRDH01000004.1"/>
</dbReference>
<feature type="domain" description="HNH Cas9-type" evidence="14">
    <location>
        <begin position="794"/>
        <end position="954"/>
    </location>
</feature>
<dbReference type="Pfam" id="PF16595">
    <property type="entry name" value="Cas9_PI"/>
    <property type="match status" value="1"/>
</dbReference>
<dbReference type="GO" id="GO:0003677">
    <property type="term" value="F:DNA binding"/>
    <property type="evidence" value="ECO:0007669"/>
    <property type="project" value="UniProtKB-UniRule"/>
</dbReference>
<dbReference type="InterPro" id="IPR055228">
    <property type="entry name" value="Cas9_RuvC"/>
</dbReference>
<dbReference type="InterPro" id="IPR003615">
    <property type="entry name" value="HNH_nuc"/>
</dbReference>
<dbReference type="Pfam" id="PF22702">
    <property type="entry name" value="Cas9_RuvC"/>
    <property type="match status" value="1"/>
</dbReference>
<dbReference type="Proteomes" id="UP000184097">
    <property type="component" value="Unassembled WGS sequence"/>
</dbReference>
<comment type="similarity">
    <text evidence="13">Belongs to the CRISPR-associated Cas9 family.</text>
</comment>
<dbReference type="EC" id="3.1.-.-" evidence="13"/>
<dbReference type="PROSITE" id="PS51749">
    <property type="entry name" value="HNH_CAS9"/>
    <property type="match status" value="1"/>
</dbReference>
<gene>
    <name evidence="13" type="primary">cas9</name>
    <name evidence="15" type="ORF">SAMN02745247_00872</name>
</gene>
<comment type="subunit">
    <text evidence="12 13">Monomer. Binds crRNA and tracrRNA.</text>
</comment>
<evidence type="ECO:0000256" key="9">
    <source>
        <dbReference type="ARBA" id="ARBA00023118"/>
    </source>
</evidence>
<evidence type="ECO:0000256" key="12">
    <source>
        <dbReference type="ARBA" id="ARBA00046380"/>
    </source>
</evidence>
<dbReference type="InterPro" id="IPR032240">
    <property type="entry name" value="Cas9_REC"/>
</dbReference>
<evidence type="ECO:0000313" key="16">
    <source>
        <dbReference type="Proteomes" id="UP000184097"/>
    </source>
</evidence>
<evidence type="ECO:0000256" key="11">
    <source>
        <dbReference type="ARBA" id="ARBA00023211"/>
    </source>
</evidence>
<keyword evidence="6 13" id="KW-0378">Hydrolase</keyword>
<keyword evidence="10 13" id="KW-0238">DNA-binding</keyword>
<dbReference type="InterPro" id="IPR033114">
    <property type="entry name" value="HNH_CAS9"/>
</dbReference>
<feature type="binding site" evidence="13">
    <location>
        <position position="797"/>
    </location>
    <ligand>
        <name>Mg(2+)</name>
        <dbReference type="ChEBI" id="CHEBI:18420"/>
        <label>1</label>
    </ligand>
</feature>
<feature type="binding site" evidence="13">
    <location>
        <position position="1005"/>
    </location>
    <ligand>
        <name>Mg(2+)</name>
        <dbReference type="ChEBI" id="CHEBI:18420"/>
        <label>2</label>
    </ligand>
</feature>
<comment type="function">
    <text evidence="13">CRISPR (clustered regularly interspaced short palindromic repeat) is an adaptive immune system that provides protection against mobile genetic elements (viruses, transposable elements and conjugative plasmids). CRISPR clusters contain spacers, sequences complementary to antecedent mobile elements, and target invading nucleic acids. CRISPR clusters are transcribed and processed into CRISPR RNA (crRNA). In type II CRISPR systems correct processing of pre-crRNA requires a trans-encoded small RNA (tracrRNA), endogenous ribonuclease 3 (rnc) and this protein. The tracrRNA serves as a guide for ribonuclease 3-aided processing of pre-crRNA. Subsequently Cas9/crRNA/tracrRNA endonucleolytically cleaves linear or circular dsDNA target complementary to the spacer; Cas9 is inactive in the absence of the 2 guide RNAs (gRNA). Cas9 recognizes the protospacer adjacent motif (PAM) in the CRISPR repeat sequences to help distinguish self versus nonself, as targets within the bacterial CRISPR locus do not have PAMs. PAM recognition is also required for catalytic activity.</text>
</comment>